<proteinExistence type="predicted"/>
<name>A0A1G8YJ22_9FLAO</name>
<reference evidence="3 4" key="1">
    <citation type="submission" date="2016-10" db="EMBL/GenBank/DDBJ databases">
        <authorList>
            <person name="de Groot N.N."/>
        </authorList>
    </citation>
    <scope>NUCLEOTIDE SEQUENCE [LARGE SCALE GENOMIC DNA]</scope>
    <source>
        <strain evidence="3 4">CGMCC 1.10076</strain>
    </source>
</reference>
<evidence type="ECO:0000313" key="3">
    <source>
        <dbReference type="EMBL" id="SDK02703.1"/>
    </source>
</evidence>
<evidence type="ECO:0008006" key="5">
    <source>
        <dbReference type="Google" id="ProtNLM"/>
    </source>
</evidence>
<gene>
    <name evidence="3" type="ORF">SAMN04487935_2351</name>
</gene>
<keyword evidence="2" id="KW-0472">Membrane</keyword>
<dbReference type="EMBL" id="FNEZ01000003">
    <property type="protein sequence ID" value="SDK02703.1"/>
    <property type="molecule type" value="Genomic_DNA"/>
</dbReference>
<feature type="region of interest" description="Disordered" evidence="1">
    <location>
        <begin position="48"/>
        <end position="96"/>
    </location>
</feature>
<organism evidence="3 4">
    <name type="scientific">Flavobacterium noncentrifugens</name>
    <dbReference type="NCBI Taxonomy" id="1128970"/>
    <lineage>
        <taxon>Bacteria</taxon>
        <taxon>Pseudomonadati</taxon>
        <taxon>Bacteroidota</taxon>
        <taxon>Flavobacteriia</taxon>
        <taxon>Flavobacteriales</taxon>
        <taxon>Flavobacteriaceae</taxon>
        <taxon>Flavobacterium</taxon>
    </lineage>
</organism>
<dbReference type="AlphaFoldDB" id="A0A1G8YJ22"/>
<dbReference type="RefSeq" id="WP_091395564.1">
    <property type="nucleotide sequence ID" value="NZ_BKAI01000006.1"/>
</dbReference>
<dbReference type="Proteomes" id="UP000199580">
    <property type="component" value="Unassembled WGS sequence"/>
</dbReference>
<dbReference type="Pfam" id="PF16118">
    <property type="entry name" value="DUF4834"/>
    <property type="match status" value="1"/>
</dbReference>
<evidence type="ECO:0000256" key="2">
    <source>
        <dbReference type="SAM" id="Phobius"/>
    </source>
</evidence>
<accession>A0A1G8YJ22</accession>
<keyword evidence="2" id="KW-0812">Transmembrane</keyword>
<evidence type="ECO:0000313" key="4">
    <source>
        <dbReference type="Proteomes" id="UP000199580"/>
    </source>
</evidence>
<dbReference type="InterPro" id="IPR032272">
    <property type="entry name" value="DUF4834"/>
</dbReference>
<feature type="compositionally biased region" description="Basic and acidic residues" evidence="1">
    <location>
        <begin position="66"/>
        <end position="88"/>
    </location>
</feature>
<dbReference type="OrthoDB" id="1123055at2"/>
<keyword evidence="2" id="KW-1133">Transmembrane helix</keyword>
<feature type="transmembrane region" description="Helical" evidence="2">
    <location>
        <begin position="15"/>
        <end position="33"/>
    </location>
</feature>
<protein>
    <recommendedName>
        <fullName evidence="5">DUF4834 domain-containing protein</fullName>
    </recommendedName>
</protein>
<dbReference type="STRING" id="1128970.SAMN04487935_2351"/>
<feature type="compositionally biased region" description="Low complexity" evidence="1">
    <location>
        <begin position="49"/>
        <end position="65"/>
    </location>
</feature>
<keyword evidence="4" id="KW-1185">Reference proteome</keyword>
<evidence type="ECO:0000256" key="1">
    <source>
        <dbReference type="SAM" id="MobiDB-lite"/>
    </source>
</evidence>
<sequence>MELETASFNGFIKTLLYMVAFYYIFRFLARIFFPILVKKAVEKAGEQFQQQQQSQYQPNQNYQSNPKDEIIYNTPKSDKPHETKKVGEYVDYEEID</sequence>